<keyword evidence="1" id="KW-0812">Transmembrane</keyword>
<evidence type="ECO:0000313" key="3">
    <source>
        <dbReference type="Proteomes" id="UP000238007"/>
    </source>
</evidence>
<gene>
    <name evidence="2" type="ORF">CLV80_101409</name>
</gene>
<dbReference type="EMBL" id="PVTP01000001">
    <property type="protein sequence ID" value="PRY80554.1"/>
    <property type="molecule type" value="Genomic_DNA"/>
</dbReference>
<name>A0A2T0W4Z4_9RHOB</name>
<comment type="caution">
    <text evidence="2">The sequence shown here is derived from an EMBL/GenBank/DDBJ whole genome shotgun (WGS) entry which is preliminary data.</text>
</comment>
<reference evidence="2 3" key="1">
    <citation type="submission" date="2018-03" db="EMBL/GenBank/DDBJ databases">
        <title>Genomic Encyclopedia of Archaeal and Bacterial Type Strains, Phase II (KMG-II): from individual species to whole genera.</title>
        <authorList>
            <person name="Goeker M."/>
        </authorList>
    </citation>
    <scope>NUCLEOTIDE SEQUENCE [LARGE SCALE GENOMIC DNA]</scope>
    <source>
        <strain evidence="2 3">DSM 101533</strain>
    </source>
</reference>
<sequence length="126" mass="13358">MNAFLQETIREIAGRDKDQARKLLWSVLLALAACLFGLAGLGFLTTSIYIALNIALGAGVAALLIGVGFTSFAGALFFLAFKKTSKQALTNTPKVSTEASNSNGLSLIAFTAAYVLARQFPKPDRD</sequence>
<evidence type="ECO:0000256" key="1">
    <source>
        <dbReference type="SAM" id="Phobius"/>
    </source>
</evidence>
<dbReference type="Proteomes" id="UP000238007">
    <property type="component" value="Unassembled WGS sequence"/>
</dbReference>
<keyword evidence="3" id="KW-1185">Reference proteome</keyword>
<protein>
    <submittedName>
        <fullName evidence="2">Uncharacterized protein</fullName>
    </submittedName>
</protein>
<proteinExistence type="predicted"/>
<keyword evidence="1" id="KW-0472">Membrane</keyword>
<accession>A0A2T0W4Z4</accession>
<feature type="transmembrane region" description="Helical" evidence="1">
    <location>
        <begin position="50"/>
        <end position="81"/>
    </location>
</feature>
<organism evidence="2 3">
    <name type="scientific">Yoonia maritima</name>
    <dbReference type="NCBI Taxonomy" id="1435347"/>
    <lineage>
        <taxon>Bacteria</taxon>
        <taxon>Pseudomonadati</taxon>
        <taxon>Pseudomonadota</taxon>
        <taxon>Alphaproteobacteria</taxon>
        <taxon>Rhodobacterales</taxon>
        <taxon>Paracoccaceae</taxon>
        <taxon>Yoonia</taxon>
    </lineage>
</organism>
<evidence type="ECO:0000313" key="2">
    <source>
        <dbReference type="EMBL" id="PRY80554.1"/>
    </source>
</evidence>
<dbReference type="AlphaFoldDB" id="A0A2T0W4Z4"/>
<feature type="transmembrane region" description="Helical" evidence="1">
    <location>
        <begin position="23"/>
        <end position="44"/>
    </location>
</feature>
<keyword evidence="1" id="KW-1133">Transmembrane helix</keyword>